<evidence type="ECO:0000313" key="1">
    <source>
        <dbReference type="EMBL" id="MFD0798553.1"/>
    </source>
</evidence>
<keyword evidence="2" id="KW-1185">Reference proteome</keyword>
<dbReference type="Proteomes" id="UP001597012">
    <property type="component" value="Unassembled WGS sequence"/>
</dbReference>
<proteinExistence type="predicted"/>
<name>A0ABW3B702_9FLAO</name>
<dbReference type="Pfam" id="PF13585">
    <property type="entry name" value="CHU_C"/>
    <property type="match status" value="1"/>
</dbReference>
<comment type="caution">
    <text evidence="1">The sequence shown here is derived from an EMBL/GenBank/DDBJ whole genome shotgun (WGS) entry which is preliminary data.</text>
</comment>
<evidence type="ECO:0000313" key="2">
    <source>
        <dbReference type="Proteomes" id="UP001597012"/>
    </source>
</evidence>
<dbReference type="InterPro" id="IPR026341">
    <property type="entry name" value="T9SS_type_B"/>
</dbReference>
<dbReference type="EMBL" id="JBHTHY010000012">
    <property type="protein sequence ID" value="MFD0798553.1"/>
    <property type="molecule type" value="Genomic_DNA"/>
</dbReference>
<protein>
    <submittedName>
        <fullName evidence="1">T9SS type B sorting domain-containing protein</fullName>
    </submittedName>
</protein>
<gene>
    <name evidence="1" type="ORF">ACFQZJ_13860</name>
</gene>
<reference evidence="2" key="1">
    <citation type="journal article" date="2019" name="Int. J. Syst. Evol. Microbiol.">
        <title>The Global Catalogue of Microorganisms (GCM) 10K type strain sequencing project: providing services to taxonomists for standard genome sequencing and annotation.</title>
        <authorList>
            <consortium name="The Broad Institute Genomics Platform"/>
            <consortium name="The Broad Institute Genome Sequencing Center for Infectious Disease"/>
            <person name="Wu L."/>
            <person name="Ma J."/>
        </authorList>
    </citation>
    <scope>NUCLEOTIDE SEQUENCE [LARGE SCALE GENOMIC DNA]</scope>
    <source>
        <strain evidence="2">CCUG 61948</strain>
    </source>
</reference>
<accession>A0ABW3B702</accession>
<dbReference type="NCBIfam" id="TIGR04131">
    <property type="entry name" value="Bac_Flav_CTERM"/>
    <property type="match status" value="1"/>
</dbReference>
<organism evidence="1 2">
    <name type="scientific">Maribacter chungangensis</name>
    <dbReference type="NCBI Taxonomy" id="1069117"/>
    <lineage>
        <taxon>Bacteria</taxon>
        <taxon>Pseudomonadati</taxon>
        <taxon>Bacteroidota</taxon>
        <taxon>Flavobacteriia</taxon>
        <taxon>Flavobacteriales</taxon>
        <taxon>Flavobacteriaceae</taxon>
        <taxon>Maribacter</taxon>
    </lineage>
</organism>
<sequence>MFLTILFFGILGNAQVTCPTITFPVNGDVDVAVDTRVSWEAVTGIDGYSVSLGTSAGASNLFNSRSAALVNSLKPIVGLPDNTEIFVTISLFLDDGTFITCPSESFTTVDVTAVPNCTGLTNPLPNSADVGLGENLIWEYAPTATGYLLAIGTSENVDDILSEIDVGNVLTYNPPANLPINTDIYVRITPYNENGDAGFCRVEQFTTGDSSIDCTAFSPEINIPETIGICEGESDVTIVSEDRADGFRWVKINDDTTEQIVSETNVFNTREIGLYRYEAYINVAIFGETTECISIAEFQVVRSNVAKVDTVEVVVNASGIDLTIIVIGNGDYEYALGDETGTYQDSNVFSNVEEGDHQIFIRDKNGCGAITYDFIQTLSSDDFPKFFTPNNDGINDYWQLSPINDNVPSLKALFIFDRYGKLLTQINPESVGWDGTYKGKPMPSSTYWFKAVSVYDKAIQGYFALKR</sequence>
<dbReference type="RefSeq" id="WP_379935377.1">
    <property type="nucleotide sequence ID" value="NZ_JBHTHY010000012.1"/>
</dbReference>